<organism evidence="7 8">
    <name type="scientific">Oscillochloris trichoides DG-6</name>
    <dbReference type="NCBI Taxonomy" id="765420"/>
    <lineage>
        <taxon>Bacteria</taxon>
        <taxon>Bacillati</taxon>
        <taxon>Chloroflexota</taxon>
        <taxon>Chloroflexia</taxon>
        <taxon>Chloroflexales</taxon>
        <taxon>Chloroflexineae</taxon>
        <taxon>Oscillochloridaceae</taxon>
        <taxon>Oscillochloris</taxon>
    </lineage>
</organism>
<feature type="transmembrane region" description="Helical" evidence="5">
    <location>
        <begin position="288"/>
        <end position="311"/>
    </location>
</feature>
<dbReference type="GO" id="GO:0016020">
    <property type="term" value="C:membrane"/>
    <property type="evidence" value="ECO:0007669"/>
    <property type="project" value="UniProtKB-SubCell"/>
</dbReference>
<dbReference type="InterPro" id="IPR002645">
    <property type="entry name" value="STAS_dom"/>
</dbReference>
<dbReference type="Pfam" id="PF00916">
    <property type="entry name" value="Sulfate_transp"/>
    <property type="match status" value="1"/>
</dbReference>
<feature type="transmembrane region" description="Helical" evidence="5">
    <location>
        <begin position="85"/>
        <end position="118"/>
    </location>
</feature>
<accession>E1IDG2</accession>
<feature type="transmembrane region" description="Helical" evidence="5">
    <location>
        <begin position="381"/>
        <end position="413"/>
    </location>
</feature>
<gene>
    <name evidence="7" type="ORF">OSCT_1363</name>
</gene>
<feature type="transmembrane region" description="Helical" evidence="5">
    <location>
        <begin position="125"/>
        <end position="146"/>
    </location>
</feature>
<evidence type="ECO:0000313" key="7">
    <source>
        <dbReference type="EMBL" id="EFO80839.1"/>
    </source>
</evidence>
<sequence>MGAMLNRLGLPGLWRREFAGYNRSLFQRDLLAGLTVAAVGLPLALAFGVASGADAAAGLVTAILAGLIIGGLGGGSFQISGPTGAMSAILIAIAQTYGLMGVWVACVMAGALMLLLGLLKLGRYIAFIPSPVITGFTSGIAIIIAVGQLDNVLGVKTEAAENTMLKLWGYLAHPPTPHWESMALAVIVIATMLILPRFLKSIPASLVGLILASLIAAGLHWDVATIGSIPQTILLEHRLSFASIPWGDLSDLIAPAISIAALGAIESLLCGTVGATMTGKPFDSNTELVAQGIGNMIIPFFGGVPATAAIARTSVAIKSNGVTRLTSIVHAVALLLSALLMAPLIGRVPLAALGGVLLVTAWRMNEWETIHFYWHTKIRHALVGIVVTMIATAALDLTQAILIGLTISAIIYIRQSAQSTAVASEPVDTSKLRAQGYNIEEYCPAVHVYYLTGPVFFGSVHIIMEAFGNAKQYHTLVISMRGVPLIDAMGVKALRELIEEHHARGGVVAFSGLQPTVREMFARAGLTDLVGEQQIYWSAIEAIIQLHERREIHGCPHCDAHGDNCSVLRAALARREMNPPPADL</sequence>
<feature type="transmembrane region" description="Helical" evidence="5">
    <location>
        <begin position="57"/>
        <end position="79"/>
    </location>
</feature>
<keyword evidence="3 5" id="KW-1133">Transmembrane helix</keyword>
<feature type="transmembrane region" description="Helical" evidence="5">
    <location>
        <begin position="206"/>
        <end position="233"/>
    </location>
</feature>
<dbReference type="PROSITE" id="PS50801">
    <property type="entry name" value="STAS"/>
    <property type="match status" value="1"/>
</dbReference>
<dbReference type="CDD" id="cd07042">
    <property type="entry name" value="STAS_SulP_like_sulfate_transporter"/>
    <property type="match status" value="1"/>
</dbReference>
<dbReference type="Pfam" id="PF01740">
    <property type="entry name" value="STAS"/>
    <property type="match status" value="1"/>
</dbReference>
<dbReference type="Gene3D" id="3.30.750.24">
    <property type="entry name" value="STAS domain"/>
    <property type="match status" value="1"/>
</dbReference>
<feature type="transmembrane region" description="Helical" evidence="5">
    <location>
        <begin position="331"/>
        <end position="360"/>
    </location>
</feature>
<keyword evidence="8" id="KW-1185">Reference proteome</keyword>
<evidence type="ECO:0000256" key="4">
    <source>
        <dbReference type="ARBA" id="ARBA00023136"/>
    </source>
</evidence>
<dbReference type="HOGENOM" id="CLU_003182_13_1_0"/>
<evidence type="ECO:0000256" key="2">
    <source>
        <dbReference type="ARBA" id="ARBA00022692"/>
    </source>
</evidence>
<dbReference type="SUPFAM" id="SSF52091">
    <property type="entry name" value="SpoIIaa-like"/>
    <property type="match status" value="1"/>
</dbReference>
<comment type="subcellular location">
    <subcellularLocation>
        <location evidence="1">Membrane</location>
        <topology evidence="1">Multi-pass membrane protein</topology>
    </subcellularLocation>
</comment>
<name>E1IDG2_9CHLR</name>
<keyword evidence="2 5" id="KW-0812">Transmembrane</keyword>
<evidence type="ECO:0000256" key="5">
    <source>
        <dbReference type="SAM" id="Phobius"/>
    </source>
</evidence>
<dbReference type="Proteomes" id="UP000054010">
    <property type="component" value="Unassembled WGS sequence"/>
</dbReference>
<evidence type="ECO:0000256" key="1">
    <source>
        <dbReference type="ARBA" id="ARBA00004141"/>
    </source>
</evidence>
<dbReference type="AlphaFoldDB" id="E1IDG2"/>
<dbReference type="EMBL" id="ADVR01000040">
    <property type="protein sequence ID" value="EFO80839.1"/>
    <property type="molecule type" value="Genomic_DNA"/>
</dbReference>
<feature type="transmembrane region" description="Helical" evidence="5">
    <location>
        <begin position="181"/>
        <end position="199"/>
    </location>
</feature>
<evidence type="ECO:0000259" key="6">
    <source>
        <dbReference type="PROSITE" id="PS50801"/>
    </source>
</evidence>
<dbReference type="InterPro" id="IPR011547">
    <property type="entry name" value="SLC26A/SulP_dom"/>
</dbReference>
<feature type="transmembrane region" description="Helical" evidence="5">
    <location>
        <begin position="253"/>
        <end position="276"/>
    </location>
</feature>
<dbReference type="InterPro" id="IPR001902">
    <property type="entry name" value="SLC26A/SulP_fam"/>
</dbReference>
<dbReference type="InterPro" id="IPR036513">
    <property type="entry name" value="STAS_dom_sf"/>
</dbReference>
<feature type="domain" description="STAS" evidence="6">
    <location>
        <begin position="444"/>
        <end position="546"/>
    </location>
</feature>
<protein>
    <submittedName>
        <fullName evidence="7">Sulphate transporter</fullName>
    </submittedName>
</protein>
<evidence type="ECO:0000256" key="3">
    <source>
        <dbReference type="ARBA" id="ARBA00022989"/>
    </source>
</evidence>
<comment type="caution">
    <text evidence="7">The sequence shown here is derived from an EMBL/GenBank/DDBJ whole genome shotgun (WGS) entry which is preliminary data.</text>
</comment>
<dbReference type="PANTHER" id="PTHR11814">
    <property type="entry name" value="SULFATE TRANSPORTER"/>
    <property type="match status" value="1"/>
</dbReference>
<dbReference type="eggNOG" id="COG0659">
    <property type="taxonomic scope" value="Bacteria"/>
</dbReference>
<dbReference type="GO" id="GO:0055085">
    <property type="term" value="P:transmembrane transport"/>
    <property type="evidence" value="ECO:0007669"/>
    <property type="project" value="InterPro"/>
</dbReference>
<evidence type="ECO:0000313" key="8">
    <source>
        <dbReference type="Proteomes" id="UP000054010"/>
    </source>
</evidence>
<dbReference type="STRING" id="765420.OSCT_1363"/>
<proteinExistence type="predicted"/>
<feature type="transmembrane region" description="Helical" evidence="5">
    <location>
        <begin position="30"/>
        <end position="50"/>
    </location>
</feature>
<keyword evidence="4 5" id="KW-0472">Membrane</keyword>
<dbReference type="OrthoDB" id="9771198at2"/>
<reference evidence="7 8" key="1">
    <citation type="journal article" date="2011" name="J. Bacteriol.">
        <title>Draft genome sequence of the anoxygenic filamentous phototrophic bacterium Oscillochloris trichoides subsp. DG-6.</title>
        <authorList>
            <person name="Kuznetsov B.B."/>
            <person name="Ivanovsky R.N."/>
            <person name="Keppen O.I."/>
            <person name="Sukhacheva M.V."/>
            <person name="Bumazhkin B.K."/>
            <person name="Patutina E.O."/>
            <person name="Beletsky A.V."/>
            <person name="Mardanov A.V."/>
            <person name="Baslerov R.V."/>
            <person name="Panteleeva A.N."/>
            <person name="Kolganova T.V."/>
            <person name="Ravin N.V."/>
            <person name="Skryabin K.G."/>
        </authorList>
    </citation>
    <scope>NUCLEOTIDE SEQUENCE [LARGE SCALE GENOMIC DNA]</scope>
    <source>
        <strain evidence="7 8">DG-6</strain>
    </source>
</reference>